<evidence type="ECO:0000256" key="3">
    <source>
        <dbReference type="ARBA" id="ARBA00010023"/>
    </source>
</evidence>
<keyword evidence="5" id="KW-0813">Transport</keyword>
<evidence type="ECO:0000256" key="20">
    <source>
        <dbReference type="SAM" id="Phobius"/>
    </source>
</evidence>
<evidence type="ECO:0000256" key="12">
    <source>
        <dbReference type="ARBA" id="ARBA00022989"/>
    </source>
</evidence>
<evidence type="ECO:0000256" key="8">
    <source>
        <dbReference type="ARBA" id="ARBA00022673"/>
    </source>
</evidence>
<dbReference type="GO" id="GO:0006897">
    <property type="term" value="P:endocytosis"/>
    <property type="evidence" value="ECO:0007669"/>
    <property type="project" value="UniProtKB-KW"/>
</dbReference>
<keyword evidence="14 20" id="KW-0472">Membrane</keyword>
<keyword evidence="16" id="KW-0407">Ion channel</keyword>
<reference evidence="21" key="1">
    <citation type="submission" date="2022-03" db="EMBL/GenBank/DDBJ databases">
        <authorList>
            <person name="Sayadi A."/>
        </authorList>
    </citation>
    <scope>NUCLEOTIDE SEQUENCE</scope>
</reference>
<accession>A0A9P0Q1F6</accession>
<evidence type="ECO:0000256" key="18">
    <source>
        <dbReference type="ARBA" id="ARBA00034111"/>
    </source>
</evidence>
<evidence type="ECO:0000256" key="4">
    <source>
        <dbReference type="ARBA" id="ARBA00016120"/>
    </source>
</evidence>
<keyword evidence="9 20" id="KW-0812">Transmembrane</keyword>
<dbReference type="AlphaFoldDB" id="A0A9P0Q1F6"/>
<evidence type="ECO:0000256" key="7">
    <source>
        <dbReference type="ARBA" id="ARBA00022583"/>
    </source>
</evidence>
<evidence type="ECO:0000256" key="2">
    <source>
        <dbReference type="ARBA" id="ARBA00004644"/>
    </source>
</evidence>
<keyword evidence="6" id="KW-0109">Calcium transport</keyword>
<evidence type="ECO:0000256" key="14">
    <source>
        <dbReference type="ARBA" id="ARBA00023136"/>
    </source>
</evidence>
<keyword evidence="11" id="KW-0106">Calcium</keyword>
<dbReference type="GO" id="GO:0005262">
    <property type="term" value="F:calcium channel activity"/>
    <property type="evidence" value="ECO:0007669"/>
    <property type="project" value="UniProtKB-KW"/>
</dbReference>
<evidence type="ECO:0000256" key="13">
    <source>
        <dbReference type="ARBA" id="ARBA00023065"/>
    </source>
</evidence>
<evidence type="ECO:0000256" key="10">
    <source>
        <dbReference type="ARBA" id="ARBA00022753"/>
    </source>
</evidence>
<evidence type="ECO:0000256" key="9">
    <source>
        <dbReference type="ARBA" id="ARBA00022692"/>
    </source>
</evidence>
<keyword evidence="8" id="KW-0107">Calcium channel</keyword>
<keyword evidence="15" id="KW-0966">Cell projection</keyword>
<dbReference type="Proteomes" id="UP001152888">
    <property type="component" value="Unassembled WGS sequence"/>
</dbReference>
<dbReference type="PANTHER" id="PTHR13314">
    <property type="entry name" value="CALCIUM CHANNEL FLOWER HOMOLOG"/>
    <property type="match status" value="1"/>
</dbReference>
<gene>
    <name evidence="21" type="ORF">ACAOBT_LOCUS26634</name>
</gene>
<dbReference type="Pfam" id="PF10233">
    <property type="entry name" value="Cg6151-P"/>
    <property type="match status" value="1"/>
</dbReference>
<proteinExistence type="inferred from homology"/>
<evidence type="ECO:0000256" key="15">
    <source>
        <dbReference type="ARBA" id="ARBA00023273"/>
    </source>
</evidence>
<comment type="caution">
    <text evidence="21">The sequence shown here is derived from an EMBL/GenBank/DDBJ whole genome shotgun (WGS) entry which is preliminary data.</text>
</comment>
<sequence>MSIQEKLTALMARPGQDPVGKDDVAWWLKFGGRALGTVGGFAAMFLGVFVVISFSPLNIVGGLLQIVAGFIVLCCEAPCCCMFVDNVQRLADFVDSRPYWNRAAAYVVLALVPFFLSFFTLSAFFGCGLIFGTGILYGMMALGKKATAEEMRQAAYAENVAPKAPDTGMRSNLVNNAQPVSFTGAPVFDSNV</sequence>
<comment type="subcellular location">
    <subcellularLocation>
        <location evidence="2">Cytoplasmic vesicle</location>
        <location evidence="2">Secretory vesicle</location>
        <location evidence="2">Synaptic vesicle membrane</location>
        <topology evidence="2">Multi-pass membrane protein</topology>
    </subcellularLocation>
    <subcellularLocation>
        <location evidence="1">Endosome</location>
    </subcellularLocation>
    <subcellularLocation>
        <location evidence="18">Presynaptic cell membrane</location>
    </subcellularLocation>
</comment>
<evidence type="ECO:0000256" key="19">
    <source>
        <dbReference type="ARBA" id="ARBA00046506"/>
    </source>
</evidence>
<evidence type="ECO:0000256" key="1">
    <source>
        <dbReference type="ARBA" id="ARBA00004177"/>
    </source>
</evidence>
<evidence type="ECO:0000313" key="21">
    <source>
        <dbReference type="EMBL" id="CAH2002152.1"/>
    </source>
</evidence>
<feature type="transmembrane region" description="Helical" evidence="20">
    <location>
        <begin position="63"/>
        <end position="87"/>
    </location>
</feature>
<dbReference type="GO" id="GO:0030672">
    <property type="term" value="C:synaptic vesicle membrane"/>
    <property type="evidence" value="ECO:0007669"/>
    <property type="project" value="UniProtKB-SubCell"/>
</dbReference>
<protein>
    <recommendedName>
        <fullName evidence="4">Calcium channel flower</fullName>
    </recommendedName>
</protein>
<dbReference type="SMART" id="SM01077">
    <property type="entry name" value="Cg6151-P"/>
    <property type="match status" value="1"/>
</dbReference>
<dbReference type="GO" id="GO:0042734">
    <property type="term" value="C:presynaptic membrane"/>
    <property type="evidence" value="ECO:0007669"/>
    <property type="project" value="UniProtKB-SubCell"/>
</dbReference>
<evidence type="ECO:0000256" key="11">
    <source>
        <dbReference type="ARBA" id="ARBA00022837"/>
    </source>
</evidence>
<dbReference type="InterPro" id="IPR019365">
    <property type="entry name" value="TVP18/Ca-channel_flower"/>
</dbReference>
<feature type="transmembrane region" description="Helical" evidence="20">
    <location>
        <begin position="34"/>
        <end position="57"/>
    </location>
</feature>
<dbReference type="OrthoDB" id="9934994at2759"/>
<keyword evidence="12 20" id="KW-1133">Transmembrane helix</keyword>
<evidence type="ECO:0000256" key="6">
    <source>
        <dbReference type="ARBA" id="ARBA00022568"/>
    </source>
</evidence>
<dbReference type="GO" id="GO:0005768">
    <property type="term" value="C:endosome"/>
    <property type="evidence" value="ECO:0007669"/>
    <property type="project" value="UniProtKB-SubCell"/>
</dbReference>
<keyword evidence="22" id="KW-1185">Reference proteome</keyword>
<evidence type="ECO:0000256" key="16">
    <source>
        <dbReference type="ARBA" id="ARBA00023303"/>
    </source>
</evidence>
<evidence type="ECO:0000256" key="17">
    <source>
        <dbReference type="ARBA" id="ARBA00023329"/>
    </source>
</evidence>
<keyword evidence="10" id="KW-0967">Endosome</keyword>
<keyword evidence="17" id="KW-0968">Cytoplasmic vesicle</keyword>
<name>A0A9P0Q1F6_ACAOB</name>
<keyword evidence="13" id="KW-0406">Ion transport</keyword>
<organism evidence="21 22">
    <name type="scientific">Acanthoscelides obtectus</name>
    <name type="common">Bean weevil</name>
    <name type="synonym">Bruchus obtectus</name>
    <dbReference type="NCBI Taxonomy" id="200917"/>
    <lineage>
        <taxon>Eukaryota</taxon>
        <taxon>Metazoa</taxon>
        <taxon>Ecdysozoa</taxon>
        <taxon>Arthropoda</taxon>
        <taxon>Hexapoda</taxon>
        <taxon>Insecta</taxon>
        <taxon>Pterygota</taxon>
        <taxon>Neoptera</taxon>
        <taxon>Endopterygota</taxon>
        <taxon>Coleoptera</taxon>
        <taxon>Polyphaga</taxon>
        <taxon>Cucujiformia</taxon>
        <taxon>Chrysomeloidea</taxon>
        <taxon>Chrysomelidae</taxon>
        <taxon>Bruchinae</taxon>
        <taxon>Bruchini</taxon>
        <taxon>Acanthoscelides</taxon>
    </lineage>
</organism>
<comment type="similarity">
    <text evidence="3">Belongs to the calcium channel flower family.</text>
</comment>
<keyword evidence="7" id="KW-0254">Endocytosis</keyword>
<dbReference type="EMBL" id="CAKOFQ010007483">
    <property type="protein sequence ID" value="CAH2002152.1"/>
    <property type="molecule type" value="Genomic_DNA"/>
</dbReference>
<evidence type="ECO:0000256" key="5">
    <source>
        <dbReference type="ARBA" id="ARBA00022448"/>
    </source>
</evidence>
<evidence type="ECO:0000313" key="22">
    <source>
        <dbReference type="Proteomes" id="UP001152888"/>
    </source>
</evidence>
<dbReference type="PANTHER" id="PTHR13314:SF2">
    <property type="entry name" value="CALCIUM CHANNEL FLOWER HOMOLOG"/>
    <property type="match status" value="1"/>
</dbReference>
<feature type="transmembrane region" description="Helical" evidence="20">
    <location>
        <begin position="99"/>
        <end position="116"/>
    </location>
</feature>
<comment type="subunit">
    <text evidence="19">Homomultimer. Associates with the dally/ magu complex.</text>
</comment>